<organism evidence="2 3">
    <name type="scientific">Variovorax paradoxus</name>
    <dbReference type="NCBI Taxonomy" id="34073"/>
    <lineage>
        <taxon>Bacteria</taxon>
        <taxon>Pseudomonadati</taxon>
        <taxon>Pseudomonadota</taxon>
        <taxon>Betaproteobacteria</taxon>
        <taxon>Burkholderiales</taxon>
        <taxon>Comamonadaceae</taxon>
        <taxon>Variovorax</taxon>
    </lineage>
</organism>
<feature type="compositionally biased region" description="Low complexity" evidence="1">
    <location>
        <begin position="103"/>
        <end position="116"/>
    </location>
</feature>
<evidence type="ECO:0000313" key="2">
    <source>
        <dbReference type="EMBL" id="QFZ84673.1"/>
    </source>
</evidence>
<feature type="region of interest" description="Disordered" evidence="1">
    <location>
        <begin position="1"/>
        <end position="123"/>
    </location>
</feature>
<proteinExistence type="predicted"/>
<accession>A0A5Q0M562</accession>
<sequence>MFVGDELRHGLSPWKDSGRNCPRPEAGRRSAAVRVRETAAGRKRTTCAQTLTGRTPCNDEGNSKASPPLPRGKRSAQAGSAVKAAGVRDGSPKGRDAAGGSMRSTTARPGTAGRRTNAFAAEPYARRLVKPVMRLCTMPRVRRTASAHPLLPAHP</sequence>
<reference evidence="2 3" key="1">
    <citation type="submission" date="2019-10" db="EMBL/GenBank/DDBJ databases">
        <title>Complete genome sequence of Variovorax paradoxus 5C-2.</title>
        <authorList>
            <person name="Gogoleva N.E."/>
            <person name="Balkin A.S."/>
        </authorList>
    </citation>
    <scope>NUCLEOTIDE SEQUENCE [LARGE SCALE GENOMIC DNA]</scope>
    <source>
        <strain evidence="2 3">5C-2</strain>
    </source>
</reference>
<dbReference type="AlphaFoldDB" id="A0A5Q0M562"/>
<evidence type="ECO:0000256" key="1">
    <source>
        <dbReference type="SAM" id="MobiDB-lite"/>
    </source>
</evidence>
<name>A0A5Q0M562_VARPD</name>
<dbReference type="EMBL" id="CP045644">
    <property type="protein sequence ID" value="QFZ84673.1"/>
    <property type="molecule type" value="Genomic_DNA"/>
</dbReference>
<protein>
    <submittedName>
        <fullName evidence="2">Uncharacterized protein</fullName>
    </submittedName>
</protein>
<gene>
    <name evidence="2" type="ORF">GFK26_18805</name>
</gene>
<feature type="compositionally biased region" description="Polar residues" evidence="1">
    <location>
        <begin position="46"/>
        <end position="55"/>
    </location>
</feature>
<dbReference type="Proteomes" id="UP000326780">
    <property type="component" value="Chromosome"/>
</dbReference>
<evidence type="ECO:0000313" key="3">
    <source>
        <dbReference type="Proteomes" id="UP000326780"/>
    </source>
</evidence>